<gene>
    <name evidence="1" type="ORF">FHW37_1021010</name>
</gene>
<accession>A0A561R3Z3</accession>
<evidence type="ECO:0008006" key="3">
    <source>
        <dbReference type="Google" id="ProtNLM"/>
    </source>
</evidence>
<sequence length="173" mass="20306">MSGRPEIIEMPEPLGLYAGQLFDRATEYFEAFRVLAPRDLELMHAKYFLLAHALELYLKSFLASNGVKKTELRETKKFGHNLPNILSKCVEFNIPTIENLDIFVREIHHKNEDFDFRYPSNYNLRVPSPDLCMSVLEPLHKNLRPIIEKTRVRAQIEWAQDTRHLKGKNVDFH</sequence>
<dbReference type="RefSeq" id="WP_145635888.1">
    <property type="nucleotide sequence ID" value="NZ_VIWP01000002.1"/>
</dbReference>
<evidence type="ECO:0000313" key="2">
    <source>
        <dbReference type="Proteomes" id="UP000320653"/>
    </source>
</evidence>
<dbReference type="Proteomes" id="UP000320653">
    <property type="component" value="Unassembled WGS sequence"/>
</dbReference>
<name>A0A561R3Z3_9HYPH</name>
<evidence type="ECO:0000313" key="1">
    <source>
        <dbReference type="EMBL" id="TWF57366.1"/>
    </source>
</evidence>
<reference evidence="1 2" key="1">
    <citation type="submission" date="2019-06" db="EMBL/GenBank/DDBJ databases">
        <title>Sorghum-associated microbial communities from plants grown in Nebraska, USA.</title>
        <authorList>
            <person name="Schachtman D."/>
        </authorList>
    </citation>
    <scope>NUCLEOTIDE SEQUENCE [LARGE SCALE GENOMIC DNA]</scope>
    <source>
        <strain evidence="1 2">1225</strain>
    </source>
</reference>
<dbReference type="Gene3D" id="1.20.120.330">
    <property type="entry name" value="Nucleotidyltransferases domain 2"/>
    <property type="match status" value="1"/>
</dbReference>
<keyword evidence="2" id="KW-1185">Reference proteome</keyword>
<dbReference type="AlphaFoldDB" id="A0A561R3Z3"/>
<comment type="caution">
    <text evidence="1">The sequence shown here is derived from an EMBL/GenBank/DDBJ whole genome shotgun (WGS) entry which is preliminary data.</text>
</comment>
<proteinExistence type="predicted"/>
<organism evidence="1 2">
    <name type="scientific">Neorhizobium alkalisoli</name>
    <dbReference type="NCBI Taxonomy" id="528178"/>
    <lineage>
        <taxon>Bacteria</taxon>
        <taxon>Pseudomonadati</taxon>
        <taxon>Pseudomonadota</taxon>
        <taxon>Alphaproteobacteria</taxon>
        <taxon>Hyphomicrobiales</taxon>
        <taxon>Rhizobiaceae</taxon>
        <taxon>Rhizobium/Agrobacterium group</taxon>
        <taxon>Neorhizobium</taxon>
    </lineage>
</organism>
<protein>
    <recommendedName>
        <fullName evidence="3">HEPN domain-containing protein</fullName>
    </recommendedName>
</protein>
<dbReference type="OrthoDB" id="8079916at2"/>
<dbReference type="EMBL" id="VIWP01000002">
    <property type="protein sequence ID" value="TWF57366.1"/>
    <property type="molecule type" value="Genomic_DNA"/>
</dbReference>